<feature type="domain" description="B12-binding" evidence="29">
    <location>
        <begin position="832"/>
        <end position="967"/>
    </location>
</feature>
<keyword evidence="11 21" id="KW-0808">Transferase</keyword>
<dbReference type="PROSITE" id="PS51337">
    <property type="entry name" value="B12_BINDING_NTER"/>
    <property type="match status" value="1"/>
</dbReference>
<feature type="binding site" evidence="23">
    <location>
        <begin position="1272"/>
        <end position="1273"/>
    </location>
    <ligand>
        <name>S-adenosyl-L-methionine</name>
        <dbReference type="ChEBI" id="CHEBI:59789"/>
    </ligand>
</feature>
<evidence type="ECO:0000256" key="6">
    <source>
        <dbReference type="ARBA" id="ARBA00012032"/>
    </source>
</evidence>
<dbReference type="PROSITE" id="PS51332">
    <property type="entry name" value="B12_BINDING"/>
    <property type="match status" value="1"/>
</dbReference>
<dbReference type="Gene3D" id="1.10.1240.10">
    <property type="entry name" value="Methionine synthase domain"/>
    <property type="match status" value="1"/>
</dbReference>
<dbReference type="InterPro" id="IPR036724">
    <property type="entry name" value="Cobalamin-bd_sf"/>
</dbReference>
<dbReference type="Pfam" id="PF02965">
    <property type="entry name" value="Met_synt_B12"/>
    <property type="match status" value="1"/>
</dbReference>
<feature type="region of interest" description="Disordered" evidence="25">
    <location>
        <begin position="805"/>
        <end position="828"/>
    </location>
</feature>
<evidence type="ECO:0000256" key="12">
    <source>
        <dbReference type="ARBA" id="ARBA00022691"/>
    </source>
</evidence>
<dbReference type="Gene3D" id="3.40.50.280">
    <property type="entry name" value="Cobalamin-binding domain"/>
    <property type="match status" value="1"/>
</dbReference>
<evidence type="ECO:0000313" key="31">
    <source>
        <dbReference type="EMBL" id="MCA9757933.1"/>
    </source>
</evidence>
<dbReference type="Gene3D" id="3.10.196.10">
    <property type="entry name" value="Vitamin B12-dependent methionine synthase, activation domain"/>
    <property type="match status" value="1"/>
</dbReference>
<organism evidence="31 32">
    <name type="scientific">Eiseniibacteriota bacterium</name>
    <dbReference type="NCBI Taxonomy" id="2212470"/>
    <lineage>
        <taxon>Bacteria</taxon>
        <taxon>Candidatus Eiseniibacteriota</taxon>
    </lineage>
</organism>
<feature type="compositionally biased region" description="Basic and acidic residues" evidence="25">
    <location>
        <begin position="386"/>
        <end position="398"/>
    </location>
</feature>
<feature type="binding site" evidence="22 24">
    <location>
        <position position="331"/>
    </location>
    <ligand>
        <name>Zn(2+)</name>
        <dbReference type="ChEBI" id="CHEBI:29105"/>
    </ligand>
</feature>
<feature type="binding site" evidence="23">
    <location>
        <position position="890"/>
    </location>
    <ligand>
        <name>methylcob(III)alamin</name>
        <dbReference type="ChEBI" id="CHEBI:28115"/>
    </ligand>
</feature>
<dbReference type="FunFam" id="3.40.50.280:FF:000001">
    <property type="entry name" value="Methionine synthase"/>
    <property type="match status" value="1"/>
</dbReference>
<evidence type="ECO:0000256" key="15">
    <source>
        <dbReference type="ARBA" id="ARBA00022833"/>
    </source>
</evidence>
<keyword evidence="9 21" id="KW-0028">Amino-acid biosynthesis</keyword>
<dbReference type="InterPro" id="IPR006158">
    <property type="entry name" value="Cobalamin-bd"/>
</dbReference>
<evidence type="ECO:0000256" key="14">
    <source>
        <dbReference type="ARBA" id="ARBA00022737"/>
    </source>
</evidence>
<feature type="binding site" evidence="22 24">
    <location>
        <position position="330"/>
    </location>
    <ligand>
        <name>Zn(2+)</name>
        <dbReference type="ChEBI" id="CHEBI:29105"/>
    </ligand>
</feature>
<comment type="domain">
    <text evidence="21">Modular enzyme with four functionally distinct domains. The isolated Hcy-binding domain catalyzes methyl transfer from free methylcobalamin to homocysteine. The Hcy-binding domain in association with the pterin-binding domain catalyzes the methylation of cob(I)alamin by methyltetrahydrofolate and the methylation of homocysteine. The B12-binding domain binds the cofactor. The AdoMet activation domain binds S-adenosyl-L-methionine. Under aerobic conditions cob(I)alamin can be converted to inactive cob(II)alamin. Reductive methylation by S-adenosyl-L-methionine and flavodoxin regenerates methylcobalamin.</text>
</comment>
<feature type="binding site" description="axial binding residue" evidence="22">
    <location>
        <position position="845"/>
    </location>
    <ligand>
        <name>methylcob(III)alamin</name>
        <dbReference type="ChEBI" id="CHEBI:28115"/>
    </ligand>
    <ligandPart>
        <name>Co</name>
        <dbReference type="ChEBI" id="CHEBI:27638"/>
    </ligandPart>
</feature>
<feature type="compositionally biased region" description="Low complexity" evidence="25">
    <location>
        <begin position="805"/>
        <end position="814"/>
    </location>
</feature>
<dbReference type="InterPro" id="IPR036594">
    <property type="entry name" value="Meth_synthase_dom"/>
</dbReference>
<dbReference type="InterPro" id="IPR037010">
    <property type="entry name" value="VitB12-dep_Met_synth_activ_sf"/>
</dbReference>
<protein>
    <recommendedName>
        <fullName evidence="7 20">Methionine synthase</fullName>
        <ecNumber evidence="6 20">2.1.1.13</ecNumber>
    </recommendedName>
    <alternativeName>
        <fullName evidence="19 21">5-methyltetrahydrofolate--homocysteine methyltransferase</fullName>
    </alternativeName>
</protein>
<dbReference type="Gene3D" id="3.20.20.330">
    <property type="entry name" value="Homocysteine-binding-like domain"/>
    <property type="match status" value="1"/>
</dbReference>
<dbReference type="InterPro" id="IPR004223">
    <property type="entry name" value="VitB12-dep_Met_synth_activ_dom"/>
</dbReference>
<evidence type="ECO:0000256" key="23">
    <source>
        <dbReference type="PIRSR" id="PIRSR000381-2"/>
    </source>
</evidence>
<evidence type="ECO:0000256" key="3">
    <source>
        <dbReference type="ARBA" id="ARBA00001956"/>
    </source>
</evidence>
<evidence type="ECO:0000259" key="28">
    <source>
        <dbReference type="PROSITE" id="PS50974"/>
    </source>
</evidence>
<dbReference type="FunFam" id="3.20.20.330:FF:000001">
    <property type="entry name" value="Methionine synthase"/>
    <property type="match status" value="1"/>
</dbReference>
<dbReference type="FunFam" id="3.20.20.20:FF:000002">
    <property type="entry name" value="Methionine synthase"/>
    <property type="match status" value="1"/>
</dbReference>
<feature type="domain" description="Hcy-binding" evidence="26">
    <location>
        <begin position="25"/>
        <end position="345"/>
    </location>
</feature>
<comment type="catalytic activity">
    <reaction evidence="1 21">
        <text>(6S)-5-methyl-5,6,7,8-tetrahydrofolate + L-homocysteine = (6S)-5,6,7,8-tetrahydrofolate + L-methionine</text>
        <dbReference type="Rhea" id="RHEA:11172"/>
        <dbReference type="ChEBI" id="CHEBI:18608"/>
        <dbReference type="ChEBI" id="CHEBI:57453"/>
        <dbReference type="ChEBI" id="CHEBI:57844"/>
        <dbReference type="ChEBI" id="CHEBI:58199"/>
        <dbReference type="EC" id="2.1.1.13"/>
    </reaction>
</comment>
<feature type="binding site" evidence="23">
    <location>
        <position position="1217"/>
    </location>
    <ligand>
        <name>S-adenosyl-L-methionine</name>
        <dbReference type="ChEBI" id="CHEBI:59789"/>
    </ligand>
</feature>
<feature type="binding site" evidence="22 24">
    <location>
        <position position="267"/>
    </location>
    <ligand>
        <name>Zn(2+)</name>
        <dbReference type="ChEBI" id="CHEBI:29105"/>
    </ligand>
</feature>
<keyword evidence="12 21" id="KW-0949">S-adenosyl-L-methionine</keyword>
<dbReference type="CDD" id="cd02069">
    <property type="entry name" value="methionine_synthase_B12_BD"/>
    <property type="match status" value="1"/>
</dbReference>
<evidence type="ECO:0000256" key="8">
    <source>
        <dbReference type="ARBA" id="ARBA00022603"/>
    </source>
</evidence>
<dbReference type="SUPFAM" id="SSF51717">
    <property type="entry name" value="Dihydropteroate synthetase-like"/>
    <property type="match status" value="1"/>
</dbReference>
<dbReference type="PROSITE" id="PS50970">
    <property type="entry name" value="HCY"/>
    <property type="match status" value="1"/>
</dbReference>
<feature type="binding site" evidence="23">
    <location>
        <begin position="842"/>
        <end position="846"/>
    </location>
    <ligand>
        <name>methylcob(III)alamin</name>
        <dbReference type="ChEBI" id="CHEBI:28115"/>
    </ligand>
</feature>
<evidence type="ECO:0000259" key="29">
    <source>
        <dbReference type="PROSITE" id="PS51332"/>
    </source>
</evidence>
<evidence type="ECO:0000256" key="10">
    <source>
        <dbReference type="ARBA" id="ARBA00022628"/>
    </source>
</evidence>
<sequence length="1311" mass="143717">MSIEGKTERPDPVIRRTREAADGIRHRLEELCRERILILDGAMGTLIQSHQLTDEQFRGERFRDHPRDVSGCLDLVSVSQPGILEKIHETYFEAGADIVSTNSFTATSVSLRDYGLENYAYEINRAAAECARRATDRFLAANPGRVGFVAGSMGPTNRTASISPDVANASLRNVTYDELRRSYAEEARALVDGGADILLVETIFDTLNAKAALYAIEEVFDEVGFRLPVIASITITDASGRTLSGQTTEAAWISLRHAGLFAVGVNCALGPDLMRPYVEELAGISTCLVSCHPNAGLPNEFGGYDETPEQMASTMTEFARSGWLNLAGGCCGTRPEHIRAIATALQSVRPRPFPRSSTPELDAARGGSGGGPGSIASDSGSGIRGTADKESGDFERRLPRPRFSGLEPYTIQPDGTFTVVGERTNVTGSRRFARLIREGDYETALEVARQQVEGGANLLDVNMDEGLLDSVEAMRTFLNLVAGEPDIARLPIMLDSSEFRVLDAGMQCVQGKGVVNSISLKEGEEEFLRQARIIRRRGFAVVVMAFDEEGQAVTTERRVEILSRAYRLLTQEVGFEPEDLVFDPNVLTVATGMEEHNRYALSFLEATRELKSRFPRVSISGGVSNLSFSFRGNEPVRKAINSVFLYHAIQAGLDMGIVNAGQLALYEDIPSELRTLIEDVLFDRRPDATERLIEHAKTVTEEDGSSAAIQAWRDAPVAERLQYALVHGIDADIVEDTEEARLALGRPLAVIEGPLMDGMNVVGDLFGAGKMFLPQVVKSARVMKKAVAHLEPFMEAERLEAARAAAANGTNAGTVDTDSNESRSATRRAGSKGKIVLATVKGDVHDIGKNIVGVVLRCNGYEVVDLGVMVPADRILDAAAREGADLVGLSGLITPSLHEMVHVAEEMERRELDTPLLIGGATTSLKHTAIKIAPVYRNVTVHVSDASRAVGVAQELMSETTRESYSTRIREEYEALRESFPEHAPRIVPFTEAKAAPPVIEWRGEDIAQPEFLGPRVVELPLEELVPYIDWTPFFHVWELKGAYPDILEKPDIGPAAREVFENAQKMLSRIVDEGWLTARGIFGHFPANADDGDVVIWSDESRREERMRFPMLRQQREKQRAGGYLSLSDFVAPTGVLEDHVGAFVVTAGLGIEEPLARLRADHDDYGVILLQALADRLAEAAAERVHKLAREACGFGRDENLTPRDLIRESYRGIRPAPGYPACPDHSEKGKLWQLLSAEESTGVQLTESFAMLPAASVSGFYFHHPKARYFSVGKVGRDQVERYARKKGTSVLEAERWLAPYLGYDPTA</sequence>
<dbReference type="Proteomes" id="UP000739538">
    <property type="component" value="Unassembled WGS sequence"/>
</dbReference>
<dbReference type="SUPFAM" id="SSF52242">
    <property type="entry name" value="Cobalamin (vitamin B12)-binding domain"/>
    <property type="match status" value="1"/>
</dbReference>
<dbReference type="InterPro" id="IPR050554">
    <property type="entry name" value="Met_Synthase/Corrinoid"/>
</dbReference>
<evidence type="ECO:0000256" key="2">
    <source>
        <dbReference type="ARBA" id="ARBA00001947"/>
    </source>
</evidence>
<evidence type="ECO:0000256" key="18">
    <source>
        <dbReference type="ARBA" id="ARBA00025552"/>
    </source>
</evidence>
<proteinExistence type="inferred from homology"/>
<dbReference type="SUPFAM" id="SSF82282">
    <property type="entry name" value="Homocysteine S-methyltransferase"/>
    <property type="match status" value="1"/>
</dbReference>
<feature type="binding site" evidence="23">
    <location>
        <position position="752"/>
    </location>
    <ligand>
        <name>methylcob(III)alamin</name>
        <dbReference type="ChEBI" id="CHEBI:28115"/>
    </ligand>
</feature>
<comment type="cofactor">
    <cofactor evidence="3 21 22">
        <name>methylcob(III)alamin</name>
        <dbReference type="ChEBI" id="CHEBI:28115"/>
    </cofactor>
</comment>
<reference evidence="31" key="1">
    <citation type="submission" date="2020-04" db="EMBL/GenBank/DDBJ databases">
        <authorList>
            <person name="Zhang T."/>
        </authorList>
    </citation>
    <scope>NUCLEOTIDE SEQUENCE</scope>
    <source>
        <strain evidence="31">HKST-UBA02</strain>
    </source>
</reference>
<dbReference type="Gene3D" id="1.10.288.10">
    <property type="entry name" value="Cobalamin-dependent Methionine Synthase, domain 2"/>
    <property type="match status" value="1"/>
</dbReference>
<feature type="region of interest" description="Disordered" evidence="25">
    <location>
        <begin position="349"/>
        <end position="408"/>
    </location>
</feature>
<evidence type="ECO:0000256" key="16">
    <source>
        <dbReference type="ARBA" id="ARBA00023167"/>
    </source>
</evidence>
<evidence type="ECO:0000256" key="13">
    <source>
        <dbReference type="ARBA" id="ARBA00022723"/>
    </source>
</evidence>
<accession>A0A956NF24</accession>
<dbReference type="PIRSF" id="PIRSF000381">
    <property type="entry name" value="MetH"/>
    <property type="match status" value="1"/>
</dbReference>
<dbReference type="InterPro" id="IPR033706">
    <property type="entry name" value="Met_synthase_B12-bd"/>
</dbReference>
<dbReference type="Pfam" id="PF00809">
    <property type="entry name" value="Pterin_bind"/>
    <property type="match status" value="1"/>
</dbReference>
<evidence type="ECO:0000256" key="21">
    <source>
        <dbReference type="PIRNR" id="PIRNR000381"/>
    </source>
</evidence>
<dbReference type="Gene3D" id="3.20.20.20">
    <property type="entry name" value="Dihydropteroate synthase-like"/>
    <property type="match status" value="1"/>
</dbReference>
<feature type="domain" description="AdoMet activation" evidence="28">
    <location>
        <begin position="981"/>
        <end position="1310"/>
    </location>
</feature>
<dbReference type="GO" id="GO:0032259">
    <property type="term" value="P:methylation"/>
    <property type="evidence" value="ECO:0007669"/>
    <property type="project" value="UniProtKB-KW"/>
</dbReference>
<keyword evidence="13 21" id="KW-0479">Metal-binding</keyword>
<evidence type="ECO:0000259" key="27">
    <source>
        <dbReference type="PROSITE" id="PS50972"/>
    </source>
</evidence>
<evidence type="ECO:0000313" key="32">
    <source>
        <dbReference type="Proteomes" id="UP000739538"/>
    </source>
</evidence>
<comment type="caution">
    <text evidence="31">The sequence shown here is derived from an EMBL/GenBank/DDBJ whole genome shotgun (WGS) entry which is preliminary data.</text>
</comment>
<dbReference type="FunFam" id="1.10.1240.10:FF:000001">
    <property type="entry name" value="Methionine synthase"/>
    <property type="match status" value="1"/>
</dbReference>
<dbReference type="PROSITE" id="PS50974">
    <property type="entry name" value="ADOMET_ACTIVATION"/>
    <property type="match status" value="1"/>
</dbReference>
<keyword evidence="8 21" id="KW-0489">Methyltransferase</keyword>
<keyword evidence="14" id="KW-0677">Repeat</keyword>
<dbReference type="InterPro" id="IPR011005">
    <property type="entry name" value="Dihydropteroate_synth-like_sf"/>
</dbReference>
<evidence type="ECO:0000256" key="25">
    <source>
        <dbReference type="SAM" id="MobiDB-lite"/>
    </source>
</evidence>
<evidence type="ECO:0000256" key="7">
    <source>
        <dbReference type="ARBA" id="ARBA00013998"/>
    </source>
</evidence>
<dbReference type="InterPro" id="IPR011822">
    <property type="entry name" value="MetH"/>
</dbReference>
<keyword evidence="16 21" id="KW-0486">Methionine biosynthesis</keyword>
<evidence type="ECO:0000256" key="1">
    <source>
        <dbReference type="ARBA" id="ARBA00001700"/>
    </source>
</evidence>
<keyword evidence="15 21" id="KW-0862">Zinc</keyword>
<comment type="similarity">
    <text evidence="5">Belongs to the vitamin-B12 dependent methionine synthase family.</text>
</comment>
<keyword evidence="17 21" id="KW-0170">Cobalt</keyword>
<dbReference type="GO" id="GO:0050667">
    <property type="term" value="P:homocysteine metabolic process"/>
    <property type="evidence" value="ECO:0007669"/>
    <property type="project" value="TreeGrafter"/>
</dbReference>
<dbReference type="SUPFAM" id="SSF56507">
    <property type="entry name" value="Methionine synthase activation domain-like"/>
    <property type="match status" value="1"/>
</dbReference>
<dbReference type="SUPFAM" id="SSF47644">
    <property type="entry name" value="Methionine synthase domain"/>
    <property type="match status" value="1"/>
</dbReference>
<dbReference type="EC" id="2.1.1.13" evidence="6 20"/>
<dbReference type="InterPro" id="IPR036589">
    <property type="entry name" value="HCY_dom_sf"/>
</dbReference>
<dbReference type="PANTHER" id="PTHR45833">
    <property type="entry name" value="METHIONINE SYNTHASE"/>
    <property type="match status" value="1"/>
</dbReference>
<evidence type="ECO:0000256" key="19">
    <source>
        <dbReference type="ARBA" id="ARBA00031040"/>
    </source>
</evidence>
<evidence type="ECO:0000256" key="20">
    <source>
        <dbReference type="NCBIfam" id="TIGR02082"/>
    </source>
</evidence>
<dbReference type="GO" id="GO:0046653">
    <property type="term" value="P:tetrahydrofolate metabolic process"/>
    <property type="evidence" value="ECO:0007669"/>
    <property type="project" value="TreeGrafter"/>
</dbReference>
<dbReference type="InterPro" id="IPR003726">
    <property type="entry name" value="HCY_dom"/>
</dbReference>
<feature type="binding site" evidence="23">
    <location>
        <position position="1030"/>
    </location>
    <ligand>
        <name>S-adenosyl-L-methionine</name>
        <dbReference type="ChEBI" id="CHEBI:59789"/>
    </ligand>
</feature>
<evidence type="ECO:0000256" key="5">
    <source>
        <dbReference type="ARBA" id="ARBA00010398"/>
    </source>
</evidence>
<dbReference type="CDD" id="cd00740">
    <property type="entry name" value="MeTr"/>
    <property type="match status" value="1"/>
</dbReference>
<keyword evidence="10 21" id="KW-0846">Cobalamin</keyword>
<dbReference type="PROSITE" id="PS50972">
    <property type="entry name" value="PTERIN_BINDING"/>
    <property type="match status" value="1"/>
</dbReference>
<evidence type="ECO:0000256" key="11">
    <source>
        <dbReference type="ARBA" id="ARBA00022679"/>
    </source>
</evidence>
<feature type="binding site" evidence="23">
    <location>
        <position position="894"/>
    </location>
    <ligand>
        <name>methylcob(III)alamin</name>
        <dbReference type="ChEBI" id="CHEBI:28115"/>
    </ligand>
</feature>
<dbReference type="GO" id="GO:0008705">
    <property type="term" value="F:methionine synthase activity"/>
    <property type="evidence" value="ECO:0007669"/>
    <property type="project" value="UniProtKB-UniRule"/>
</dbReference>
<dbReference type="InterPro" id="IPR003759">
    <property type="entry name" value="Cbl-bd_cap"/>
</dbReference>
<feature type="compositionally biased region" description="Low complexity" evidence="25">
    <location>
        <begin position="374"/>
        <end position="385"/>
    </location>
</feature>
<evidence type="ECO:0000259" key="30">
    <source>
        <dbReference type="PROSITE" id="PS51337"/>
    </source>
</evidence>
<dbReference type="Pfam" id="PF02607">
    <property type="entry name" value="B12-binding_2"/>
    <property type="match status" value="1"/>
</dbReference>
<evidence type="ECO:0000256" key="17">
    <source>
        <dbReference type="ARBA" id="ARBA00023285"/>
    </source>
</evidence>
<comment type="pathway">
    <text evidence="4 21">Amino-acid biosynthesis; L-methionine biosynthesis via de novo pathway; L-methionine from L-homocysteine (MetH route): step 1/1.</text>
</comment>
<dbReference type="GO" id="GO:0008270">
    <property type="term" value="F:zinc ion binding"/>
    <property type="evidence" value="ECO:0007669"/>
    <property type="project" value="UniProtKB-UniRule"/>
</dbReference>
<evidence type="ECO:0000256" key="24">
    <source>
        <dbReference type="PROSITE-ProRule" id="PRU00333"/>
    </source>
</evidence>
<comment type="cofactor">
    <cofactor evidence="2 21 24">
        <name>Zn(2+)</name>
        <dbReference type="ChEBI" id="CHEBI:29105"/>
    </cofactor>
</comment>
<feature type="domain" description="Pterin-binding" evidence="27">
    <location>
        <begin position="417"/>
        <end position="678"/>
    </location>
</feature>
<dbReference type="Pfam" id="PF02574">
    <property type="entry name" value="S-methyl_trans"/>
    <property type="match status" value="1"/>
</dbReference>
<dbReference type="GO" id="GO:0005829">
    <property type="term" value="C:cytosol"/>
    <property type="evidence" value="ECO:0007669"/>
    <property type="project" value="TreeGrafter"/>
</dbReference>
<dbReference type="InterPro" id="IPR000489">
    <property type="entry name" value="Pterin-binding_dom"/>
</dbReference>
<comment type="function">
    <text evidence="18 21">Catalyzes the transfer of a methyl group from methyl-cobalamin to homocysteine, yielding enzyme-bound cob(I)alamin and methionine. Subsequently, remethylates the cofactor using methyltetrahydrofolate.</text>
</comment>
<dbReference type="SMART" id="SM01018">
    <property type="entry name" value="B12-binding_2"/>
    <property type="match status" value="1"/>
</dbReference>
<feature type="binding site" evidence="23">
    <location>
        <position position="946"/>
    </location>
    <ligand>
        <name>S-adenosyl-L-methionine</name>
        <dbReference type="ChEBI" id="CHEBI:59789"/>
    </ligand>
</feature>
<dbReference type="EMBL" id="JAGQHS010000130">
    <property type="protein sequence ID" value="MCA9757933.1"/>
    <property type="molecule type" value="Genomic_DNA"/>
</dbReference>
<dbReference type="PANTHER" id="PTHR45833:SF1">
    <property type="entry name" value="METHIONINE SYNTHASE"/>
    <property type="match status" value="1"/>
</dbReference>
<evidence type="ECO:0000256" key="4">
    <source>
        <dbReference type="ARBA" id="ARBA00005178"/>
    </source>
</evidence>
<dbReference type="Pfam" id="PF02310">
    <property type="entry name" value="B12-binding"/>
    <property type="match status" value="1"/>
</dbReference>
<evidence type="ECO:0000256" key="9">
    <source>
        <dbReference type="ARBA" id="ARBA00022605"/>
    </source>
</evidence>
<evidence type="ECO:0000256" key="22">
    <source>
        <dbReference type="PIRSR" id="PIRSR000381-1"/>
    </source>
</evidence>
<name>A0A956NF24_UNCEI</name>
<dbReference type="NCBIfam" id="TIGR02082">
    <property type="entry name" value="metH"/>
    <property type="match status" value="1"/>
</dbReference>
<reference evidence="31" key="2">
    <citation type="journal article" date="2021" name="Microbiome">
        <title>Successional dynamics and alternative stable states in a saline activated sludge microbial community over 9 years.</title>
        <authorList>
            <person name="Wang Y."/>
            <person name="Ye J."/>
            <person name="Ju F."/>
            <person name="Liu L."/>
            <person name="Boyd J.A."/>
            <person name="Deng Y."/>
            <person name="Parks D.H."/>
            <person name="Jiang X."/>
            <person name="Yin X."/>
            <person name="Woodcroft B.J."/>
            <person name="Tyson G.W."/>
            <person name="Hugenholtz P."/>
            <person name="Polz M.F."/>
            <person name="Zhang T."/>
        </authorList>
    </citation>
    <scope>NUCLEOTIDE SEQUENCE</scope>
    <source>
        <strain evidence="31">HKST-UBA02</strain>
    </source>
</reference>
<feature type="domain" description="B12-binding N-terminal" evidence="30">
    <location>
        <begin position="708"/>
        <end position="802"/>
    </location>
</feature>
<gene>
    <name evidence="31" type="primary">metH</name>
    <name evidence="31" type="ORF">KDA27_19230</name>
</gene>
<dbReference type="GO" id="GO:0031419">
    <property type="term" value="F:cobalamin binding"/>
    <property type="evidence" value="ECO:0007669"/>
    <property type="project" value="UniProtKB-UniRule"/>
</dbReference>
<evidence type="ECO:0000259" key="26">
    <source>
        <dbReference type="PROSITE" id="PS50970"/>
    </source>
</evidence>